<accession>A0A6F8Y546</accession>
<gene>
    <name evidence="2" type="ORF">Pflav_076250</name>
</gene>
<dbReference type="KEGG" id="pfla:Pflav_076250"/>
<organism evidence="2 3">
    <name type="scientific">Phytohabitans flavus</name>
    <dbReference type="NCBI Taxonomy" id="1076124"/>
    <lineage>
        <taxon>Bacteria</taxon>
        <taxon>Bacillati</taxon>
        <taxon>Actinomycetota</taxon>
        <taxon>Actinomycetes</taxon>
        <taxon>Micromonosporales</taxon>
        <taxon>Micromonosporaceae</taxon>
    </lineage>
</organism>
<dbReference type="RefSeq" id="WP_173041141.1">
    <property type="nucleotide sequence ID" value="NZ_AP022870.1"/>
</dbReference>
<evidence type="ECO:0000313" key="2">
    <source>
        <dbReference type="EMBL" id="BCB81215.1"/>
    </source>
</evidence>
<dbReference type="AlphaFoldDB" id="A0A6F8Y546"/>
<name>A0A6F8Y546_9ACTN</name>
<proteinExistence type="predicted"/>
<keyword evidence="3" id="KW-1185">Reference proteome</keyword>
<dbReference type="EMBL" id="AP022870">
    <property type="protein sequence ID" value="BCB81215.1"/>
    <property type="molecule type" value="Genomic_DNA"/>
</dbReference>
<reference evidence="2 3" key="1">
    <citation type="submission" date="2020-03" db="EMBL/GenBank/DDBJ databases">
        <title>Whole genome shotgun sequence of Phytohabitans flavus NBRC 107702.</title>
        <authorList>
            <person name="Komaki H."/>
            <person name="Tamura T."/>
        </authorList>
    </citation>
    <scope>NUCLEOTIDE SEQUENCE [LARGE SCALE GENOMIC DNA]</scope>
    <source>
        <strain evidence="2 3">NBRC 107702</strain>
    </source>
</reference>
<dbReference type="Proteomes" id="UP000502508">
    <property type="component" value="Chromosome"/>
</dbReference>
<sequence>MGLVGADWNNPHHYTDRCGSELVRPEPHWDHDEPTELVLANRDTADILTQGGLHDPSTVLDQPRPVSTEHWPDQLHNG</sequence>
<reference evidence="2 3" key="2">
    <citation type="submission" date="2020-03" db="EMBL/GenBank/DDBJ databases">
        <authorList>
            <person name="Ichikawa N."/>
            <person name="Kimura A."/>
            <person name="Kitahashi Y."/>
            <person name="Uohara A."/>
        </authorList>
    </citation>
    <scope>NUCLEOTIDE SEQUENCE [LARGE SCALE GENOMIC DNA]</scope>
    <source>
        <strain evidence="2 3">NBRC 107702</strain>
    </source>
</reference>
<evidence type="ECO:0000256" key="1">
    <source>
        <dbReference type="SAM" id="MobiDB-lite"/>
    </source>
</evidence>
<feature type="region of interest" description="Disordered" evidence="1">
    <location>
        <begin position="50"/>
        <end position="78"/>
    </location>
</feature>
<protein>
    <submittedName>
        <fullName evidence="2">Uncharacterized protein</fullName>
    </submittedName>
</protein>
<evidence type="ECO:0000313" key="3">
    <source>
        <dbReference type="Proteomes" id="UP000502508"/>
    </source>
</evidence>